<dbReference type="SUPFAM" id="SSF48371">
    <property type="entry name" value="ARM repeat"/>
    <property type="match status" value="1"/>
</dbReference>
<accession>A0A0E0RGY0</accession>
<keyword evidence="4" id="KW-1185">Reference proteome</keyword>
<evidence type="ECO:0000256" key="1">
    <source>
        <dbReference type="SAM" id="MobiDB-lite"/>
    </source>
</evidence>
<organism evidence="3 4">
    <name type="scientific">Oryza rufipogon</name>
    <name type="common">Brownbeard rice</name>
    <name type="synonym">Asian wild rice</name>
    <dbReference type="NCBI Taxonomy" id="4529"/>
    <lineage>
        <taxon>Eukaryota</taxon>
        <taxon>Viridiplantae</taxon>
        <taxon>Streptophyta</taxon>
        <taxon>Embryophyta</taxon>
        <taxon>Tracheophyta</taxon>
        <taxon>Spermatophyta</taxon>
        <taxon>Magnoliopsida</taxon>
        <taxon>Liliopsida</taxon>
        <taxon>Poales</taxon>
        <taxon>Poaceae</taxon>
        <taxon>BOP clade</taxon>
        <taxon>Oryzoideae</taxon>
        <taxon>Oryzeae</taxon>
        <taxon>Oryzinae</taxon>
        <taxon>Oryza</taxon>
    </lineage>
</organism>
<dbReference type="PANTHER" id="PTHR33115:SF22">
    <property type="entry name" value="OS12G0449900 PROTEIN"/>
    <property type="match status" value="1"/>
</dbReference>
<proteinExistence type="predicted"/>
<evidence type="ECO:0000313" key="3">
    <source>
        <dbReference type="EnsemblPlants" id="ORUFI12G12140.1"/>
    </source>
</evidence>
<dbReference type="HOGENOM" id="CLU_009953_1_0_1"/>
<protein>
    <recommendedName>
        <fullName evidence="5">BLE2 protein</fullName>
    </recommendedName>
</protein>
<keyword evidence="2" id="KW-1133">Transmembrane helix</keyword>
<feature type="transmembrane region" description="Helical" evidence="2">
    <location>
        <begin position="50"/>
        <end position="74"/>
    </location>
</feature>
<dbReference type="InterPro" id="IPR016024">
    <property type="entry name" value="ARM-type_fold"/>
</dbReference>
<feature type="region of interest" description="Disordered" evidence="1">
    <location>
        <begin position="445"/>
        <end position="465"/>
    </location>
</feature>
<reference evidence="4" key="1">
    <citation type="submission" date="2013-06" db="EMBL/GenBank/DDBJ databases">
        <authorList>
            <person name="Zhao Q."/>
        </authorList>
    </citation>
    <scope>NUCLEOTIDE SEQUENCE</scope>
    <source>
        <strain evidence="4">cv. W1943</strain>
    </source>
</reference>
<dbReference type="eggNOG" id="ENOG502QRQI">
    <property type="taxonomic scope" value="Eukaryota"/>
</dbReference>
<evidence type="ECO:0000313" key="4">
    <source>
        <dbReference type="Proteomes" id="UP000008022"/>
    </source>
</evidence>
<name>A0A0E0RGY0_ORYRU</name>
<sequence>MADGVELGLHDRGARAEHRKRRNTRRRLPSLDPSDTDWLEVQYINSYGVLMGYMTIAVNGLGFLVVTWTTVVLLGGFVSMLGKKDFWCLTVITLFQGRYYRNFKPCVTYAAQTVPSNRVFNVIMNKQLSNTGFSYLAICRSRAEISAGPSAYITVMKIQAAMLSIVMWLLFAIYLYGLYISAGISLWRLIERDYGGDNLKQSALDRDYGGDNLKQSALDVLYTLALLQGVIFGYRETFANFKGSLVDAVSLQYDEPDLGVAVLQYLQEIRSGCAKNPSFAAGRNLVTFAVDLLESKSGDGYVRGLEILGALLRLPIMETSANSGDRRRRRVQLGQLVLIRQQLTASASFGHIVHRLLVTLGPRSPYNRRIRECAATIVLHVAGEILVEQFRRGIHCISSLLDPYGQCCLSHDRRRPAWLPEAYGRSTVLEPYEREWLMETWKSSRGCDQEHDRPDRLSPESDEKDDDHCKDMMFLGMLILGALAVDDVNRTAMANSRGLIAKLIAPVSLDLLHSVGHGAWSKIMSKSLQVMNLLVDAPGEAGTDLRHEMLGNKKAISAMEAILECDQCGEKLQMLAMEILAALAIVDSGKDCASREEFVQMLLCAFSDCSRGIGVRAAAAAEALVMLSSKMEGSAMIIMKANNNSVDNLVKILLDRDNIILFRVATAVILERLCANYTEDDECLQNLKGVMTKAMPKLCVTICDKFTFSYQDLNQQFYATCHGVDKFSVWRKLKEIVETNNDPKVDSLRIAQHTTKMVISMMKNEGSYVDEDLQSLMQSLSLASKTMSDISTALCFSPVVITEERYFKSFVIWAH</sequence>
<dbReference type="Proteomes" id="UP000008022">
    <property type="component" value="Unassembled WGS sequence"/>
</dbReference>
<dbReference type="OMA" id="CANYTED"/>
<feature type="transmembrane region" description="Helical" evidence="2">
    <location>
        <begin position="165"/>
        <end position="190"/>
    </location>
</feature>
<evidence type="ECO:0000256" key="2">
    <source>
        <dbReference type="SAM" id="Phobius"/>
    </source>
</evidence>
<dbReference type="STRING" id="4529.A0A0E0RGY0"/>
<evidence type="ECO:0008006" key="5">
    <source>
        <dbReference type="Google" id="ProtNLM"/>
    </source>
</evidence>
<keyword evidence="2" id="KW-0812">Transmembrane</keyword>
<dbReference type="EnsemblPlants" id="ORUFI12G12140.1">
    <property type="protein sequence ID" value="ORUFI12G12140.1"/>
    <property type="gene ID" value="ORUFI12G12140"/>
</dbReference>
<keyword evidence="2" id="KW-0472">Membrane</keyword>
<dbReference type="AlphaFoldDB" id="A0A0E0RGY0"/>
<dbReference type="Gramene" id="ORUFI12G12140.1">
    <property type="protein sequence ID" value="ORUFI12G12140.1"/>
    <property type="gene ID" value="ORUFI12G12140"/>
</dbReference>
<reference evidence="3" key="2">
    <citation type="submission" date="2015-06" db="UniProtKB">
        <authorList>
            <consortium name="EnsemblPlants"/>
        </authorList>
    </citation>
    <scope>IDENTIFICATION</scope>
</reference>
<dbReference type="PANTHER" id="PTHR33115">
    <property type="entry name" value="ARM REPEAT SUPERFAMILY PROTEIN"/>
    <property type="match status" value="1"/>
</dbReference>